<dbReference type="PRINTS" id="PR00032">
    <property type="entry name" value="HTHARAC"/>
</dbReference>
<keyword evidence="2" id="KW-0238">DNA-binding</keyword>
<organism evidence="5 6">
    <name type="scientific">Leeuwenhoekiella marinoflava</name>
    <dbReference type="NCBI Taxonomy" id="988"/>
    <lineage>
        <taxon>Bacteria</taxon>
        <taxon>Pseudomonadati</taxon>
        <taxon>Bacteroidota</taxon>
        <taxon>Flavobacteriia</taxon>
        <taxon>Flavobacteriales</taxon>
        <taxon>Flavobacteriaceae</taxon>
        <taxon>Leeuwenhoekiella</taxon>
    </lineage>
</organism>
<dbReference type="SUPFAM" id="SSF51215">
    <property type="entry name" value="Regulatory protein AraC"/>
    <property type="match status" value="1"/>
</dbReference>
<evidence type="ECO:0000256" key="1">
    <source>
        <dbReference type="ARBA" id="ARBA00023015"/>
    </source>
</evidence>
<dbReference type="Pfam" id="PF12833">
    <property type="entry name" value="HTH_18"/>
    <property type="match status" value="1"/>
</dbReference>
<keyword evidence="3" id="KW-0804">Transcription</keyword>
<dbReference type="Gene3D" id="1.10.10.60">
    <property type="entry name" value="Homeodomain-like"/>
    <property type="match status" value="2"/>
</dbReference>
<evidence type="ECO:0000313" key="6">
    <source>
        <dbReference type="Proteomes" id="UP000290608"/>
    </source>
</evidence>
<dbReference type="RefSeq" id="WP_073096833.1">
    <property type="nucleotide sequence ID" value="NZ_QOVL01000002.1"/>
</dbReference>
<comment type="caution">
    <text evidence="5">The sequence shown here is derived from an EMBL/GenBank/DDBJ whole genome shotgun (WGS) entry which is preliminary data.</text>
</comment>
<name>A0A4Q0PRA1_9FLAO</name>
<reference evidence="5 6" key="1">
    <citation type="submission" date="2018-07" db="EMBL/GenBank/DDBJ databases">
        <title>Leeuwenhoekiella genomics.</title>
        <authorList>
            <person name="Tahon G."/>
            <person name="Willems A."/>
        </authorList>
    </citation>
    <scope>NUCLEOTIDE SEQUENCE [LARGE SCALE GENOMIC DNA]</scope>
    <source>
        <strain evidence="5 6">LMG 1345</strain>
    </source>
</reference>
<dbReference type="PANTHER" id="PTHR43280:SF32">
    <property type="entry name" value="TRANSCRIPTIONAL REGULATORY PROTEIN"/>
    <property type="match status" value="1"/>
</dbReference>
<evidence type="ECO:0000256" key="2">
    <source>
        <dbReference type="ARBA" id="ARBA00023125"/>
    </source>
</evidence>
<dbReference type="SMART" id="SM00342">
    <property type="entry name" value="HTH_ARAC"/>
    <property type="match status" value="1"/>
</dbReference>
<evidence type="ECO:0000259" key="4">
    <source>
        <dbReference type="PROSITE" id="PS01124"/>
    </source>
</evidence>
<dbReference type="Proteomes" id="UP000290608">
    <property type="component" value="Unassembled WGS sequence"/>
</dbReference>
<sequence>MKRPAPYPIKSISELHHLFELPKPDHPLISVIDFELLKFNTSEVWKNFYYDFYCVACKKGASGKFKYGQREYDFDEGVMSFTKPGQLFSVTNISDDPATGYMLVFNPDLIRHYELGKKISNYGFFSYATAEALHLSEKEEAVILGHLHQMQNELKTNIDQYSQDVIVSHVGLLLNYSTRFYNRQFLTRSAVNTDLLTQIEQLLNKYISKESAVSGLPTVHYLSNELNISPSYLSDMLRNTTGQSAQKYIQRFIIDKAKDLLSTSTMSIKEIAYELGFEYPQSFSKMFKKKTDTTPLKYRALYK</sequence>
<keyword evidence="1" id="KW-0805">Transcription regulation</keyword>
<feature type="domain" description="HTH araC/xylS-type" evidence="4">
    <location>
        <begin position="197"/>
        <end position="301"/>
    </location>
</feature>
<dbReference type="InterPro" id="IPR020449">
    <property type="entry name" value="Tscrpt_reg_AraC-type_HTH"/>
</dbReference>
<dbReference type="AlphaFoldDB" id="A0A4Q0PRA1"/>
<dbReference type="InterPro" id="IPR018060">
    <property type="entry name" value="HTH_AraC"/>
</dbReference>
<dbReference type="PANTHER" id="PTHR43280">
    <property type="entry name" value="ARAC-FAMILY TRANSCRIPTIONAL REGULATOR"/>
    <property type="match status" value="1"/>
</dbReference>
<accession>A0A4Q0PRA1</accession>
<dbReference type="PROSITE" id="PS01124">
    <property type="entry name" value="HTH_ARAC_FAMILY_2"/>
    <property type="match status" value="1"/>
</dbReference>
<dbReference type="STRING" id="1122159.SAMN02745246_00609"/>
<gene>
    <name evidence="5" type="ORF">DSL99_551</name>
</gene>
<dbReference type="EMBL" id="QOVL01000002">
    <property type="protein sequence ID" value="RXG32772.1"/>
    <property type="molecule type" value="Genomic_DNA"/>
</dbReference>
<dbReference type="InterPro" id="IPR003313">
    <property type="entry name" value="AraC-bd"/>
</dbReference>
<evidence type="ECO:0000256" key="3">
    <source>
        <dbReference type="ARBA" id="ARBA00023163"/>
    </source>
</evidence>
<dbReference type="GO" id="GO:0043565">
    <property type="term" value="F:sequence-specific DNA binding"/>
    <property type="evidence" value="ECO:0007669"/>
    <property type="project" value="InterPro"/>
</dbReference>
<evidence type="ECO:0000313" key="5">
    <source>
        <dbReference type="EMBL" id="RXG32772.1"/>
    </source>
</evidence>
<dbReference type="InterPro" id="IPR009057">
    <property type="entry name" value="Homeodomain-like_sf"/>
</dbReference>
<proteinExistence type="predicted"/>
<dbReference type="SUPFAM" id="SSF46689">
    <property type="entry name" value="Homeodomain-like"/>
    <property type="match status" value="1"/>
</dbReference>
<dbReference type="InterPro" id="IPR037923">
    <property type="entry name" value="HTH-like"/>
</dbReference>
<protein>
    <submittedName>
        <fullName evidence="5">AraC-like protein</fullName>
    </submittedName>
</protein>
<dbReference type="GO" id="GO:0003700">
    <property type="term" value="F:DNA-binding transcription factor activity"/>
    <property type="evidence" value="ECO:0007669"/>
    <property type="project" value="InterPro"/>
</dbReference>
<dbReference type="Pfam" id="PF02311">
    <property type="entry name" value="AraC_binding"/>
    <property type="match status" value="1"/>
</dbReference>